<dbReference type="PROSITE" id="PS00197">
    <property type="entry name" value="2FE2S_FER_1"/>
    <property type="match status" value="1"/>
</dbReference>
<dbReference type="InterPro" id="IPR016208">
    <property type="entry name" value="Ald_Oxase/xanthine_DH-like"/>
</dbReference>
<organism evidence="2 3">
    <name type="scientific">Manduca sexta</name>
    <name type="common">Tobacco hawkmoth</name>
    <name type="synonym">Tobacco hornworm</name>
    <dbReference type="NCBI Taxonomy" id="7130"/>
    <lineage>
        <taxon>Eukaryota</taxon>
        <taxon>Metazoa</taxon>
        <taxon>Ecdysozoa</taxon>
        <taxon>Arthropoda</taxon>
        <taxon>Hexapoda</taxon>
        <taxon>Insecta</taxon>
        <taxon>Pterygota</taxon>
        <taxon>Neoptera</taxon>
        <taxon>Endopterygota</taxon>
        <taxon>Lepidoptera</taxon>
        <taxon>Glossata</taxon>
        <taxon>Ditrysia</taxon>
        <taxon>Bombycoidea</taxon>
        <taxon>Sphingidae</taxon>
        <taxon>Sphinginae</taxon>
        <taxon>Sphingini</taxon>
        <taxon>Manduca</taxon>
    </lineage>
</organism>
<dbReference type="Pfam" id="PF01799">
    <property type="entry name" value="Fer2_2"/>
    <property type="match status" value="1"/>
</dbReference>
<comment type="caution">
    <text evidence="2">The sequence shown here is derived from an EMBL/GenBank/DDBJ whole genome shotgun (WGS) entry which is preliminary data.</text>
</comment>
<dbReference type="InterPro" id="IPR006058">
    <property type="entry name" value="2Fe2S_fd_BS"/>
</dbReference>
<dbReference type="PANTHER" id="PTHR45444">
    <property type="entry name" value="XANTHINE DEHYDROGENASE"/>
    <property type="match status" value="1"/>
</dbReference>
<dbReference type="GO" id="GO:0051537">
    <property type="term" value="F:2 iron, 2 sulfur cluster binding"/>
    <property type="evidence" value="ECO:0007669"/>
    <property type="project" value="InterPro"/>
</dbReference>
<dbReference type="Proteomes" id="UP000791440">
    <property type="component" value="Unassembled WGS sequence"/>
</dbReference>
<dbReference type="GO" id="GO:0016491">
    <property type="term" value="F:oxidoreductase activity"/>
    <property type="evidence" value="ECO:0007669"/>
    <property type="project" value="InterPro"/>
</dbReference>
<feature type="domain" description="[2Fe-2S]-binding" evidence="1">
    <location>
        <begin position="46"/>
        <end position="120"/>
    </location>
</feature>
<reference evidence="2" key="1">
    <citation type="journal article" date="2016" name="Insect Biochem. Mol. Biol.">
        <title>Multifaceted biological insights from a draft genome sequence of the tobacco hornworm moth, Manduca sexta.</title>
        <authorList>
            <person name="Kanost M.R."/>
            <person name="Arrese E.L."/>
            <person name="Cao X."/>
            <person name="Chen Y.R."/>
            <person name="Chellapilla S."/>
            <person name="Goldsmith M.R."/>
            <person name="Grosse-Wilde E."/>
            <person name="Heckel D.G."/>
            <person name="Herndon N."/>
            <person name="Jiang H."/>
            <person name="Papanicolaou A."/>
            <person name="Qu J."/>
            <person name="Soulages J.L."/>
            <person name="Vogel H."/>
            <person name="Walters J."/>
            <person name="Waterhouse R.M."/>
            <person name="Ahn S.J."/>
            <person name="Almeida F.C."/>
            <person name="An C."/>
            <person name="Aqrawi P."/>
            <person name="Bretschneider A."/>
            <person name="Bryant W.B."/>
            <person name="Bucks S."/>
            <person name="Chao H."/>
            <person name="Chevignon G."/>
            <person name="Christen J.M."/>
            <person name="Clarke D.F."/>
            <person name="Dittmer N.T."/>
            <person name="Ferguson L.C.F."/>
            <person name="Garavelou S."/>
            <person name="Gordon K.H.J."/>
            <person name="Gunaratna R.T."/>
            <person name="Han Y."/>
            <person name="Hauser F."/>
            <person name="He Y."/>
            <person name="Heidel-Fischer H."/>
            <person name="Hirsh A."/>
            <person name="Hu Y."/>
            <person name="Jiang H."/>
            <person name="Kalra D."/>
            <person name="Klinner C."/>
            <person name="Konig C."/>
            <person name="Kovar C."/>
            <person name="Kroll A.R."/>
            <person name="Kuwar S.S."/>
            <person name="Lee S.L."/>
            <person name="Lehman R."/>
            <person name="Li K."/>
            <person name="Li Z."/>
            <person name="Liang H."/>
            <person name="Lovelace S."/>
            <person name="Lu Z."/>
            <person name="Mansfield J.H."/>
            <person name="McCulloch K.J."/>
            <person name="Mathew T."/>
            <person name="Morton B."/>
            <person name="Muzny D.M."/>
            <person name="Neunemann D."/>
            <person name="Ongeri F."/>
            <person name="Pauchet Y."/>
            <person name="Pu L.L."/>
            <person name="Pyrousis I."/>
            <person name="Rao X.J."/>
            <person name="Redding A."/>
            <person name="Roesel C."/>
            <person name="Sanchez-Gracia A."/>
            <person name="Schaack S."/>
            <person name="Shukla A."/>
            <person name="Tetreau G."/>
            <person name="Wang Y."/>
            <person name="Xiong G.H."/>
            <person name="Traut W."/>
            <person name="Walsh T.K."/>
            <person name="Worley K.C."/>
            <person name="Wu D."/>
            <person name="Wu W."/>
            <person name="Wu Y.Q."/>
            <person name="Zhang X."/>
            <person name="Zou Z."/>
            <person name="Zucker H."/>
            <person name="Briscoe A.D."/>
            <person name="Burmester T."/>
            <person name="Clem R.J."/>
            <person name="Feyereisen R."/>
            <person name="Grimmelikhuijzen C.J.P."/>
            <person name="Hamodrakas S.J."/>
            <person name="Hansson B.S."/>
            <person name="Huguet E."/>
            <person name="Jermiin L.S."/>
            <person name="Lan Q."/>
            <person name="Lehman H.K."/>
            <person name="Lorenzen M."/>
            <person name="Merzendorfer H."/>
            <person name="Michalopoulos I."/>
            <person name="Morton D.B."/>
            <person name="Muthukrishnan S."/>
            <person name="Oakeshott J.G."/>
            <person name="Palmer W."/>
            <person name="Park Y."/>
            <person name="Passarelli A.L."/>
            <person name="Rozas J."/>
            <person name="Schwartz L.M."/>
            <person name="Smith W."/>
            <person name="Southgate A."/>
            <person name="Vilcinskas A."/>
            <person name="Vogt R."/>
            <person name="Wang P."/>
            <person name="Werren J."/>
            <person name="Yu X.Q."/>
            <person name="Zhou J.J."/>
            <person name="Brown S.J."/>
            <person name="Scherer S.E."/>
            <person name="Richards S."/>
            <person name="Blissard G.W."/>
        </authorList>
    </citation>
    <scope>NUCLEOTIDE SEQUENCE</scope>
</reference>
<proteinExistence type="predicted"/>
<dbReference type="PANTHER" id="PTHR45444:SF3">
    <property type="entry name" value="XANTHINE DEHYDROGENASE"/>
    <property type="match status" value="1"/>
</dbReference>
<dbReference type="InterPro" id="IPR002888">
    <property type="entry name" value="2Fe-2S-bd"/>
</dbReference>
<evidence type="ECO:0000313" key="2">
    <source>
        <dbReference type="EMBL" id="KAG6465122.1"/>
    </source>
</evidence>
<name>A0A921ZZR0_MANSE</name>
<accession>A0A921ZZR0</accession>
<gene>
    <name evidence="2" type="ORF">O3G_MSEX014946</name>
</gene>
<evidence type="ECO:0000313" key="3">
    <source>
        <dbReference type="Proteomes" id="UP000791440"/>
    </source>
</evidence>
<dbReference type="EMBL" id="JH669372">
    <property type="protein sequence ID" value="KAG6465122.1"/>
    <property type="molecule type" value="Genomic_DNA"/>
</dbReference>
<dbReference type="AlphaFoldDB" id="A0A921ZZR0"/>
<evidence type="ECO:0000259" key="1">
    <source>
        <dbReference type="Pfam" id="PF01799"/>
    </source>
</evidence>
<sequence>MCHEGGCGACIVTIRAALPPSHEMKTFAVNSCLVSVLSCHGWEVITVEGIGNKMTGYHDIQRRLASFNGTQCGYCTPGWVMNMYSLTEANKDLTTSQIENSFAGNMCRCTGYRPIADAFKTFAKDADKALLDRLGDLEDISTIKSCGIKCTAKCPKKCHKDEDLNIAEGFTIVTKNEMIVVDCGTHKWYKAFSLDDVFKAMNSGEYKLIAEFVKGPITTCPTLYLPRI</sequence>
<protein>
    <recommendedName>
        <fullName evidence="1">[2Fe-2S]-binding domain-containing protein</fullName>
    </recommendedName>
</protein>
<dbReference type="GO" id="GO:0005506">
    <property type="term" value="F:iron ion binding"/>
    <property type="evidence" value="ECO:0007669"/>
    <property type="project" value="InterPro"/>
</dbReference>
<reference evidence="2" key="2">
    <citation type="submission" date="2020-12" db="EMBL/GenBank/DDBJ databases">
        <authorList>
            <person name="Kanost M."/>
        </authorList>
    </citation>
    <scope>NUCLEOTIDE SEQUENCE</scope>
</reference>
<keyword evidence="3" id="KW-1185">Reference proteome</keyword>